<proteinExistence type="predicted"/>
<dbReference type="InterPro" id="IPR036680">
    <property type="entry name" value="SPOR-like_sf"/>
</dbReference>
<reference evidence="1" key="2">
    <citation type="journal article" date="2021" name="PeerJ">
        <title>Extensive microbial diversity within the chicken gut microbiome revealed by metagenomics and culture.</title>
        <authorList>
            <person name="Gilroy R."/>
            <person name="Ravi A."/>
            <person name="Getino M."/>
            <person name="Pursley I."/>
            <person name="Horton D.L."/>
            <person name="Alikhan N.F."/>
            <person name="Baker D."/>
            <person name="Gharbi K."/>
            <person name="Hall N."/>
            <person name="Watson M."/>
            <person name="Adriaenssens E.M."/>
            <person name="Foster-Nyarko E."/>
            <person name="Jarju S."/>
            <person name="Secka A."/>
            <person name="Antonio M."/>
            <person name="Oren A."/>
            <person name="Chaudhuri R.R."/>
            <person name="La Ragione R."/>
            <person name="Hildebrand F."/>
            <person name="Pallen M.J."/>
        </authorList>
    </citation>
    <scope>NUCLEOTIDE SEQUENCE</scope>
    <source>
        <strain evidence="1">B1-3475</strain>
    </source>
</reference>
<dbReference type="AlphaFoldDB" id="A0A9D9HK99"/>
<dbReference type="EMBL" id="JADIMK010000029">
    <property type="protein sequence ID" value="MBO8455377.1"/>
    <property type="molecule type" value="Genomic_DNA"/>
</dbReference>
<dbReference type="PROSITE" id="PS51257">
    <property type="entry name" value="PROKAR_LIPOPROTEIN"/>
    <property type="match status" value="1"/>
</dbReference>
<evidence type="ECO:0000313" key="2">
    <source>
        <dbReference type="Proteomes" id="UP000823617"/>
    </source>
</evidence>
<reference evidence="1" key="1">
    <citation type="submission" date="2020-10" db="EMBL/GenBank/DDBJ databases">
        <authorList>
            <person name="Gilroy R."/>
        </authorList>
    </citation>
    <scope>NUCLEOTIDE SEQUENCE</scope>
    <source>
        <strain evidence="1">B1-3475</strain>
    </source>
</reference>
<name>A0A9D9HK99_9BACT</name>
<dbReference type="GO" id="GO:0042834">
    <property type="term" value="F:peptidoglycan binding"/>
    <property type="evidence" value="ECO:0007669"/>
    <property type="project" value="InterPro"/>
</dbReference>
<sequence length="171" mass="19277">MNRTIIPVMLISMVFLSGCDMFRRLAGRPTEEEVDRMRIEMMAQKEAAHKARIDSLMRVEKAISDSLSILDSLKQMHGTILNPSEMGGLFTTRLESRYYIVVGSFLGRSNAESFFKDVEKAGYVPILINFRNGFNAVGVAPSDNLKEVLDSLKKVKLEAFCPPDVWILVNE</sequence>
<dbReference type="Gene3D" id="3.30.70.1070">
    <property type="entry name" value="Sporulation related repeat"/>
    <property type="match status" value="1"/>
</dbReference>
<organism evidence="1 2">
    <name type="scientific">Candidatus Cryptobacteroides intestinigallinarum</name>
    <dbReference type="NCBI Taxonomy" id="2840767"/>
    <lineage>
        <taxon>Bacteria</taxon>
        <taxon>Pseudomonadati</taxon>
        <taxon>Bacteroidota</taxon>
        <taxon>Bacteroidia</taxon>
        <taxon>Bacteroidales</taxon>
        <taxon>Candidatus Cryptobacteroides</taxon>
    </lineage>
</organism>
<evidence type="ECO:0000313" key="1">
    <source>
        <dbReference type="EMBL" id="MBO8455377.1"/>
    </source>
</evidence>
<gene>
    <name evidence="1" type="ORF">IAC08_03095</name>
</gene>
<protein>
    <submittedName>
        <fullName evidence="1">SPOR domain-containing protein</fullName>
    </submittedName>
</protein>
<dbReference type="Proteomes" id="UP000823617">
    <property type="component" value="Unassembled WGS sequence"/>
</dbReference>
<comment type="caution">
    <text evidence="1">The sequence shown here is derived from an EMBL/GenBank/DDBJ whole genome shotgun (WGS) entry which is preliminary data.</text>
</comment>
<accession>A0A9D9HK99</accession>
<dbReference type="SUPFAM" id="SSF110997">
    <property type="entry name" value="Sporulation related repeat"/>
    <property type="match status" value="1"/>
</dbReference>